<keyword evidence="6 10" id="KW-0521">NADP</keyword>
<evidence type="ECO:0000313" key="13">
    <source>
        <dbReference type="EMBL" id="CCO56742.1"/>
    </source>
</evidence>
<dbReference type="EC" id="1.1.1.169" evidence="3 10"/>
<dbReference type="Proteomes" id="UP000016895">
    <property type="component" value="Chromosome 1"/>
</dbReference>
<name>U4K9F0_9VIBR</name>
<dbReference type="Pfam" id="PF02558">
    <property type="entry name" value="ApbA"/>
    <property type="match status" value="1"/>
</dbReference>
<dbReference type="STRING" id="28173.VIBNI_A0554"/>
<evidence type="ECO:0000256" key="4">
    <source>
        <dbReference type="ARBA" id="ARBA00019465"/>
    </source>
</evidence>
<comment type="similarity">
    <text evidence="2 10">Belongs to the ketopantoate reductase family.</text>
</comment>
<evidence type="ECO:0000256" key="5">
    <source>
        <dbReference type="ARBA" id="ARBA00022655"/>
    </source>
</evidence>
<accession>U4K9F0</accession>
<evidence type="ECO:0000256" key="6">
    <source>
        <dbReference type="ARBA" id="ARBA00022857"/>
    </source>
</evidence>
<evidence type="ECO:0000256" key="9">
    <source>
        <dbReference type="ARBA" id="ARBA00048793"/>
    </source>
</evidence>
<dbReference type="KEGG" id="vni:VIBNI_A0554"/>
<evidence type="ECO:0000256" key="8">
    <source>
        <dbReference type="ARBA" id="ARBA00032024"/>
    </source>
</evidence>
<evidence type="ECO:0000259" key="12">
    <source>
        <dbReference type="Pfam" id="PF08546"/>
    </source>
</evidence>
<dbReference type="InterPro" id="IPR003710">
    <property type="entry name" value="ApbA"/>
</dbReference>
<comment type="pathway">
    <text evidence="1 10">Cofactor biosynthesis; (R)-pantothenate biosynthesis; (R)-pantoate from 3-methyl-2-oxobutanoate: step 2/2.</text>
</comment>
<evidence type="ECO:0000313" key="14">
    <source>
        <dbReference type="Proteomes" id="UP000016895"/>
    </source>
</evidence>
<evidence type="ECO:0000259" key="11">
    <source>
        <dbReference type="Pfam" id="PF02558"/>
    </source>
</evidence>
<sequence length="297" mass="32708">MNITILGPGAVGALWATSLHDAGHNVSLWSRSCTAETLHLAKDKQAPIEFRSNDDNDLANADLILITVKAWQVEEAITPILPKLSTDTILLFMHNGMGAVDAISERIKDFPVVLGTTTQAAYKPSANQVQHTGHGMTQLGGVNTKGCHCDFLADVLNHAMPEVSWNPDIQQALWDKLAINCAINPLTAIERCLNGELAQEKYHSTLDAIVKEVARVMKAEQQEANYSDLRSKVDLVINATAKNHSSMQQDVFYQRKTEIEFITGYVVSKARLHGIPTPVNQSLLDEIQRIEQSWSSS</sequence>
<evidence type="ECO:0000256" key="10">
    <source>
        <dbReference type="RuleBase" id="RU362068"/>
    </source>
</evidence>
<keyword evidence="14" id="KW-1185">Reference proteome</keyword>
<dbReference type="NCBIfam" id="NF005087">
    <property type="entry name" value="PRK06522.1-1"/>
    <property type="match status" value="1"/>
</dbReference>
<dbReference type="InterPro" id="IPR013332">
    <property type="entry name" value="KPR_N"/>
</dbReference>
<dbReference type="eggNOG" id="COG1893">
    <property type="taxonomic scope" value="Bacteria"/>
</dbReference>
<gene>
    <name evidence="13" type="ORF">VIBNI_A0554</name>
</gene>
<dbReference type="GO" id="GO:0050661">
    <property type="term" value="F:NADP binding"/>
    <property type="evidence" value="ECO:0007669"/>
    <property type="project" value="TreeGrafter"/>
</dbReference>
<proteinExistence type="inferred from homology"/>
<dbReference type="PATRIC" id="fig|1260221.3.peg.531"/>
<dbReference type="PANTHER" id="PTHR43765">
    <property type="entry name" value="2-DEHYDROPANTOATE 2-REDUCTASE-RELATED"/>
    <property type="match status" value="1"/>
</dbReference>
<dbReference type="InterPro" id="IPR013752">
    <property type="entry name" value="KPA_reductase"/>
</dbReference>
<dbReference type="Pfam" id="PF08546">
    <property type="entry name" value="ApbA_C"/>
    <property type="match status" value="1"/>
</dbReference>
<keyword evidence="7 10" id="KW-0560">Oxidoreductase</keyword>
<dbReference type="GO" id="GO:0008677">
    <property type="term" value="F:2-dehydropantoate 2-reductase activity"/>
    <property type="evidence" value="ECO:0007669"/>
    <property type="project" value="UniProtKB-EC"/>
</dbReference>
<dbReference type="Gene3D" id="3.40.50.720">
    <property type="entry name" value="NAD(P)-binding Rossmann-like Domain"/>
    <property type="match status" value="1"/>
</dbReference>
<evidence type="ECO:0000256" key="1">
    <source>
        <dbReference type="ARBA" id="ARBA00004994"/>
    </source>
</evidence>
<dbReference type="SUPFAM" id="SSF48179">
    <property type="entry name" value="6-phosphogluconate dehydrogenase C-terminal domain-like"/>
    <property type="match status" value="1"/>
</dbReference>
<organism evidence="13 14">
    <name type="scientific">Vibrio nigripulchritudo</name>
    <dbReference type="NCBI Taxonomy" id="28173"/>
    <lineage>
        <taxon>Bacteria</taxon>
        <taxon>Pseudomonadati</taxon>
        <taxon>Pseudomonadota</taxon>
        <taxon>Gammaproteobacteria</taxon>
        <taxon>Vibrionales</taxon>
        <taxon>Vibrionaceae</taxon>
        <taxon>Vibrio</taxon>
    </lineage>
</organism>
<feature type="domain" description="Ketopantoate reductase C-terminal" evidence="12">
    <location>
        <begin position="168"/>
        <end position="290"/>
    </location>
</feature>
<dbReference type="Gene3D" id="1.10.1040.10">
    <property type="entry name" value="N-(1-d-carboxylethyl)-l-norvaline Dehydrogenase, domain 2"/>
    <property type="match status" value="1"/>
</dbReference>
<dbReference type="OrthoDB" id="6530772at2"/>
<dbReference type="AlphaFoldDB" id="U4K9F0"/>
<dbReference type="InterPro" id="IPR036291">
    <property type="entry name" value="NAD(P)-bd_dom_sf"/>
</dbReference>
<reference evidence="13 14" key="1">
    <citation type="journal article" date="2013" name="ISME J.">
        <title>Comparative genomics of pathogenic lineages of Vibrio nigripulchritudo identifies virulence-associated traits.</title>
        <authorList>
            <person name="Goudenege D."/>
            <person name="Labreuche Y."/>
            <person name="Krin E."/>
            <person name="Ansquer D."/>
            <person name="Mangenot S."/>
            <person name="Calteau A."/>
            <person name="Medigue C."/>
            <person name="Mazel D."/>
            <person name="Polz M.F."/>
            <person name="Le Roux F."/>
        </authorList>
    </citation>
    <scope>NUCLEOTIDE SEQUENCE [LARGE SCALE GENOMIC DNA]</scope>
    <source>
        <strain evidence="14">SnF1</strain>
    </source>
</reference>
<dbReference type="InterPro" id="IPR050838">
    <property type="entry name" value="Ketopantoate_reductase"/>
</dbReference>
<dbReference type="RefSeq" id="WP_022549852.1">
    <property type="nucleotide sequence ID" value="NC_022528.1"/>
</dbReference>
<keyword evidence="5 10" id="KW-0566">Pantothenate biosynthesis</keyword>
<feature type="domain" description="Ketopantoate reductase N-terminal" evidence="11">
    <location>
        <begin position="3"/>
        <end position="141"/>
    </location>
</feature>
<protein>
    <recommendedName>
        <fullName evidence="4 10">2-dehydropantoate 2-reductase</fullName>
        <ecNumber evidence="3 10">1.1.1.169</ecNumber>
    </recommendedName>
    <alternativeName>
        <fullName evidence="8 10">Ketopantoate reductase</fullName>
    </alternativeName>
</protein>
<evidence type="ECO:0000256" key="2">
    <source>
        <dbReference type="ARBA" id="ARBA00007870"/>
    </source>
</evidence>
<evidence type="ECO:0000256" key="7">
    <source>
        <dbReference type="ARBA" id="ARBA00023002"/>
    </source>
</evidence>
<dbReference type="EMBL" id="FO203526">
    <property type="protein sequence ID" value="CCO56742.1"/>
    <property type="molecule type" value="Genomic_DNA"/>
</dbReference>
<comment type="function">
    <text evidence="10">Catalyzes the NADPH-dependent reduction of ketopantoate into pantoic acid.</text>
</comment>
<dbReference type="SUPFAM" id="SSF51735">
    <property type="entry name" value="NAD(P)-binding Rossmann-fold domains"/>
    <property type="match status" value="1"/>
</dbReference>
<dbReference type="UniPathway" id="UPA00028">
    <property type="reaction ID" value="UER00004"/>
</dbReference>
<dbReference type="PANTHER" id="PTHR43765:SF2">
    <property type="entry name" value="2-DEHYDROPANTOATE 2-REDUCTASE"/>
    <property type="match status" value="1"/>
</dbReference>
<evidence type="ECO:0000256" key="3">
    <source>
        <dbReference type="ARBA" id="ARBA00013014"/>
    </source>
</evidence>
<dbReference type="GO" id="GO:0005737">
    <property type="term" value="C:cytoplasm"/>
    <property type="evidence" value="ECO:0007669"/>
    <property type="project" value="TreeGrafter"/>
</dbReference>
<dbReference type="InterPro" id="IPR013328">
    <property type="entry name" value="6PGD_dom2"/>
</dbReference>
<dbReference type="NCBIfam" id="TIGR00745">
    <property type="entry name" value="apbA_panE"/>
    <property type="match status" value="1"/>
</dbReference>
<dbReference type="GO" id="GO:0015940">
    <property type="term" value="P:pantothenate biosynthetic process"/>
    <property type="evidence" value="ECO:0007669"/>
    <property type="project" value="UniProtKB-UniPathway"/>
</dbReference>
<comment type="catalytic activity">
    <reaction evidence="9 10">
        <text>(R)-pantoate + NADP(+) = 2-dehydropantoate + NADPH + H(+)</text>
        <dbReference type="Rhea" id="RHEA:16233"/>
        <dbReference type="ChEBI" id="CHEBI:11561"/>
        <dbReference type="ChEBI" id="CHEBI:15378"/>
        <dbReference type="ChEBI" id="CHEBI:15980"/>
        <dbReference type="ChEBI" id="CHEBI:57783"/>
        <dbReference type="ChEBI" id="CHEBI:58349"/>
        <dbReference type="EC" id="1.1.1.169"/>
    </reaction>
</comment>
<dbReference type="InterPro" id="IPR008927">
    <property type="entry name" value="6-PGluconate_DH-like_C_sf"/>
</dbReference>